<proteinExistence type="predicted"/>
<gene>
    <name evidence="2" type="ORF">BN4615_P6864</name>
</gene>
<accession>A0A1M4EFA0</accession>
<dbReference type="AlphaFoldDB" id="A0A1M4EFA0"/>
<feature type="region of interest" description="Disordered" evidence="1">
    <location>
        <begin position="1"/>
        <end position="46"/>
    </location>
</feature>
<protein>
    <submittedName>
        <fullName evidence="2">Uncharacterized protein</fullName>
    </submittedName>
</protein>
<feature type="region of interest" description="Disordered" evidence="1">
    <location>
        <begin position="64"/>
        <end position="92"/>
    </location>
</feature>
<feature type="compositionally biased region" description="Basic residues" evidence="1">
    <location>
        <begin position="25"/>
        <end position="36"/>
    </location>
</feature>
<sequence length="92" mass="10079">MLEGAYGRVPVDLPPPLRSPGSCRRAGRTSSGRRRPGYFAGRTGRRAYSTERTFRLGKANLICRPSGQSLSDEENPWPTFRDAPLPPSAPPP</sequence>
<evidence type="ECO:0000256" key="1">
    <source>
        <dbReference type="SAM" id="MobiDB-lite"/>
    </source>
</evidence>
<reference evidence="2" key="1">
    <citation type="submission" date="2016-04" db="EMBL/GenBank/DDBJ databases">
        <authorList>
            <person name="Evans L.H."/>
            <person name="Alamgir A."/>
            <person name="Owens N."/>
            <person name="Weber N.D."/>
            <person name="Virtaneva K."/>
            <person name="Barbian K."/>
            <person name="Babar A."/>
            <person name="Rosenke K."/>
        </authorList>
    </citation>
    <scope>NUCLEOTIDE SEQUENCE</scope>
    <source>
        <strain evidence="2">Nono1</strain>
    </source>
</reference>
<evidence type="ECO:0000313" key="2">
    <source>
        <dbReference type="EMBL" id="SBO97348.1"/>
    </source>
</evidence>
<dbReference type="EMBL" id="LT559118">
    <property type="protein sequence ID" value="SBO97348.1"/>
    <property type="molecule type" value="Genomic_DNA"/>
</dbReference>
<organism evidence="2">
    <name type="scientific">Nonomuraea gerenzanensis</name>
    <dbReference type="NCBI Taxonomy" id="93944"/>
    <lineage>
        <taxon>Bacteria</taxon>
        <taxon>Bacillati</taxon>
        <taxon>Actinomycetota</taxon>
        <taxon>Actinomycetes</taxon>
        <taxon>Streptosporangiales</taxon>
        <taxon>Streptosporangiaceae</taxon>
        <taxon>Nonomuraea</taxon>
    </lineage>
</organism>
<name>A0A1M4EFA0_9ACTN</name>